<evidence type="ECO:0000256" key="1">
    <source>
        <dbReference type="SAM" id="Phobius"/>
    </source>
</evidence>
<accession>A0A0D2P3Y3</accession>
<feature type="transmembrane region" description="Helical" evidence="1">
    <location>
        <begin position="65"/>
        <end position="84"/>
    </location>
</feature>
<evidence type="ECO:0000313" key="2">
    <source>
        <dbReference type="EMBL" id="KJA25584.1"/>
    </source>
</evidence>
<protein>
    <submittedName>
        <fullName evidence="2">Uncharacterized protein</fullName>
    </submittedName>
</protein>
<sequence length="115" mass="13102">MSNCGFSCGLRHMGGVREPAYLSLYIFGASSPPIPLRAGHRQQTPFNMMLPPERRQIYRRYVHRGHYLGNVVALVAIILSLLRVEVHATYTMQMAVTTRRAPLSSYAGSRWQWKP</sequence>
<keyword evidence="1" id="KW-0472">Membrane</keyword>
<dbReference type="EMBL" id="KN817531">
    <property type="protein sequence ID" value="KJA25584.1"/>
    <property type="molecule type" value="Genomic_DNA"/>
</dbReference>
<keyword evidence="3" id="KW-1185">Reference proteome</keyword>
<evidence type="ECO:0000313" key="3">
    <source>
        <dbReference type="Proteomes" id="UP000054270"/>
    </source>
</evidence>
<keyword evidence="1" id="KW-0812">Transmembrane</keyword>
<dbReference type="AlphaFoldDB" id="A0A0D2P3Y3"/>
<name>A0A0D2P3Y3_HYPSF</name>
<keyword evidence="1" id="KW-1133">Transmembrane helix</keyword>
<dbReference type="Proteomes" id="UP000054270">
    <property type="component" value="Unassembled WGS sequence"/>
</dbReference>
<proteinExistence type="predicted"/>
<reference evidence="3" key="1">
    <citation type="submission" date="2014-04" db="EMBL/GenBank/DDBJ databases">
        <title>Evolutionary Origins and Diversification of the Mycorrhizal Mutualists.</title>
        <authorList>
            <consortium name="DOE Joint Genome Institute"/>
            <consortium name="Mycorrhizal Genomics Consortium"/>
            <person name="Kohler A."/>
            <person name="Kuo A."/>
            <person name="Nagy L.G."/>
            <person name="Floudas D."/>
            <person name="Copeland A."/>
            <person name="Barry K.W."/>
            <person name="Cichocki N."/>
            <person name="Veneault-Fourrey C."/>
            <person name="LaButti K."/>
            <person name="Lindquist E.A."/>
            <person name="Lipzen A."/>
            <person name="Lundell T."/>
            <person name="Morin E."/>
            <person name="Murat C."/>
            <person name="Riley R."/>
            <person name="Ohm R."/>
            <person name="Sun H."/>
            <person name="Tunlid A."/>
            <person name="Henrissat B."/>
            <person name="Grigoriev I.V."/>
            <person name="Hibbett D.S."/>
            <person name="Martin F."/>
        </authorList>
    </citation>
    <scope>NUCLEOTIDE SEQUENCE [LARGE SCALE GENOMIC DNA]</scope>
    <source>
        <strain evidence="3">FD-334 SS-4</strain>
    </source>
</reference>
<organism evidence="2 3">
    <name type="scientific">Hypholoma sublateritium (strain FD-334 SS-4)</name>
    <dbReference type="NCBI Taxonomy" id="945553"/>
    <lineage>
        <taxon>Eukaryota</taxon>
        <taxon>Fungi</taxon>
        <taxon>Dikarya</taxon>
        <taxon>Basidiomycota</taxon>
        <taxon>Agaricomycotina</taxon>
        <taxon>Agaricomycetes</taxon>
        <taxon>Agaricomycetidae</taxon>
        <taxon>Agaricales</taxon>
        <taxon>Agaricineae</taxon>
        <taxon>Strophariaceae</taxon>
        <taxon>Hypholoma</taxon>
    </lineage>
</organism>
<gene>
    <name evidence="2" type="ORF">HYPSUDRAFT_408083</name>
</gene>